<dbReference type="Gene3D" id="2.60.40.10">
    <property type="entry name" value="Immunoglobulins"/>
    <property type="match status" value="1"/>
</dbReference>
<evidence type="ECO:0000256" key="1">
    <source>
        <dbReference type="SAM" id="Coils"/>
    </source>
</evidence>
<proteinExistence type="predicted"/>
<evidence type="ECO:0000313" key="2">
    <source>
        <dbReference type="EMBL" id="REI43142.1"/>
    </source>
</evidence>
<comment type="caution">
    <text evidence="2">The sequence shown here is derived from an EMBL/GenBank/DDBJ whole genome shotgun (WGS) entry which is preliminary data.</text>
</comment>
<protein>
    <submittedName>
        <fullName evidence="2">Molecular chaperone</fullName>
    </submittedName>
</protein>
<dbReference type="EMBL" id="QUAJ01000001">
    <property type="protein sequence ID" value="REI43142.1"/>
    <property type="molecule type" value="Genomic_DNA"/>
</dbReference>
<dbReference type="InterPro" id="IPR008962">
    <property type="entry name" value="PapD-like_sf"/>
</dbReference>
<accession>A0ABX9KL82</accession>
<dbReference type="InterPro" id="IPR013783">
    <property type="entry name" value="Ig-like_fold"/>
</dbReference>
<keyword evidence="3" id="KW-1185">Reference proteome</keyword>
<sequence length="301" mass="35029">MMKRIIVSIYLLMISMLYANFQVGPQVQKVSLNRPGTQKIYLRNDTNKLKKIKIYSQRPEDQKTKDLYMGDWIIVYPKLVYLKPNSKKTIRMAARPPQGLVDGEYRSHLVFEELPVKKYDNSEKDESKAGVNIDIIHILVSTVYGYRGKLEYGGIFEDFQVVTDKEKAYFVSKITNTGTTALDVVYKVTYYENMKKLKTEDLLVGKAMRENYLDSITELNKISKGANKMKVEYYYRIPKGSKEVKEGEEEYDEFKLGEKLISIKKISAEKYLKELEEKKKAEVEAKKLEKEKVEIEGKKES</sequence>
<organism evidence="2 3">
    <name type="scientific">Psychrilyobacter piezotolerans</name>
    <dbReference type="NCBI Taxonomy" id="2293438"/>
    <lineage>
        <taxon>Bacteria</taxon>
        <taxon>Fusobacteriati</taxon>
        <taxon>Fusobacteriota</taxon>
        <taxon>Fusobacteriia</taxon>
        <taxon>Fusobacteriales</taxon>
        <taxon>Fusobacteriaceae</taxon>
        <taxon>Psychrilyobacter</taxon>
    </lineage>
</organism>
<gene>
    <name evidence="2" type="ORF">DYH56_00375</name>
</gene>
<evidence type="ECO:0000313" key="3">
    <source>
        <dbReference type="Proteomes" id="UP000263486"/>
    </source>
</evidence>
<name>A0ABX9KL82_9FUSO</name>
<dbReference type="SUPFAM" id="SSF49354">
    <property type="entry name" value="PapD-like"/>
    <property type="match status" value="1"/>
</dbReference>
<dbReference type="Proteomes" id="UP000263486">
    <property type="component" value="Unassembled WGS sequence"/>
</dbReference>
<feature type="coiled-coil region" evidence="1">
    <location>
        <begin position="268"/>
        <end position="298"/>
    </location>
</feature>
<keyword evidence="1" id="KW-0175">Coiled coil</keyword>
<reference evidence="2 3" key="1">
    <citation type="submission" date="2018-08" db="EMBL/GenBank/DDBJ databases">
        <title>Draft genome sequence of Psychrilyobacter sp. strain SD5 isolated from Black Sea water.</title>
        <authorList>
            <person name="Yadav S."/>
            <person name="Villanueva L."/>
            <person name="Damste J.S.S."/>
        </authorList>
    </citation>
    <scope>NUCLEOTIDE SEQUENCE [LARGE SCALE GENOMIC DNA]</scope>
    <source>
        <strain evidence="2 3">SD5</strain>
    </source>
</reference>